<evidence type="ECO:0000256" key="1">
    <source>
        <dbReference type="ARBA" id="ARBA00022679"/>
    </source>
</evidence>
<reference evidence="2 3" key="1">
    <citation type="submission" date="2006-04" db="EMBL/GenBank/DDBJ databases">
        <authorList>
            <person name="Giovannoni S.J."/>
            <person name="Cho J.-C."/>
            <person name="Ferriera S."/>
            <person name="Johnson J."/>
            <person name="Kravitz S."/>
            <person name="Halpern A."/>
            <person name="Remington K."/>
            <person name="Beeson K."/>
            <person name="Tran B."/>
            <person name="Rogers Y.-H."/>
            <person name="Friedman R."/>
            <person name="Venter J.C."/>
        </authorList>
    </citation>
    <scope>NUCLEOTIDE SEQUENCE [LARGE SCALE GENOMIC DNA]</scope>
    <source>
        <strain evidence="2 3">HTCC1002</strain>
    </source>
</reference>
<accession>Q1V0M8</accession>
<dbReference type="Pfam" id="PF00494">
    <property type="entry name" value="SQS_PSY"/>
    <property type="match status" value="1"/>
</dbReference>
<proteinExistence type="predicted"/>
<dbReference type="EMBL" id="AAPV01000001">
    <property type="protein sequence ID" value="EAS85200.1"/>
    <property type="molecule type" value="Genomic_DNA"/>
</dbReference>
<dbReference type="InterPro" id="IPR002060">
    <property type="entry name" value="Squ/phyt_synthse"/>
</dbReference>
<dbReference type="SUPFAM" id="SSF48576">
    <property type="entry name" value="Terpenoid synthases"/>
    <property type="match status" value="1"/>
</dbReference>
<sequence length="283" mass="33296">MSKNNYLSIYAKSFNWAGFFLPKNIYEKCSSLYDFCRTIDNIADDKNELSIKKKNLLIFKNNFINKNFDNLIIKNMWILMEENKISIKIVEDLFDGIESDLNEVVKFNKKKELLIYSYRVAGTVGLMMAKILGVQNKNSMKSAIDLGIAMQLTNISRDVIEDMNNNRFYINHDFETIKNTLSMADLFYESSFASIKEIPFRFRFAILVARRIYRKIGAKILHKENIYNYNRSGKIYVANLGKLYQTFLSILDLIKLIFINEKNHLRNKEHLLINEEIDLNERI</sequence>
<name>Q1V0M8_PELU1</name>
<dbReference type="Proteomes" id="UP000005306">
    <property type="component" value="Unassembled WGS sequence"/>
</dbReference>
<dbReference type="PANTHER" id="PTHR31480">
    <property type="entry name" value="BIFUNCTIONAL LYCOPENE CYCLASE/PHYTOENE SYNTHASE"/>
    <property type="match status" value="1"/>
</dbReference>
<dbReference type="GO" id="GO:0008299">
    <property type="term" value="P:isoprenoid biosynthetic process"/>
    <property type="evidence" value="ECO:0007669"/>
    <property type="project" value="UniProtKB-ARBA"/>
</dbReference>
<dbReference type="GO" id="GO:0016765">
    <property type="term" value="F:transferase activity, transferring alkyl or aryl (other than methyl) groups"/>
    <property type="evidence" value="ECO:0007669"/>
    <property type="project" value="InterPro"/>
</dbReference>
<evidence type="ECO:0000313" key="2">
    <source>
        <dbReference type="EMBL" id="EAS85200.1"/>
    </source>
</evidence>
<dbReference type="InterPro" id="IPR008949">
    <property type="entry name" value="Isoprenoid_synthase_dom_sf"/>
</dbReference>
<organism evidence="2 3">
    <name type="scientific">Pelagibacter ubique (strain HTCC1002)</name>
    <dbReference type="NCBI Taxonomy" id="314261"/>
    <lineage>
        <taxon>Bacteria</taxon>
        <taxon>Pseudomonadati</taxon>
        <taxon>Pseudomonadota</taxon>
        <taxon>Alphaproteobacteria</taxon>
        <taxon>Candidatus Pelagibacterales</taxon>
        <taxon>Candidatus Pelagibacteraceae</taxon>
        <taxon>Candidatus Pelagibacter</taxon>
    </lineage>
</organism>
<gene>
    <name evidence="2" type="ORF">PU1002_05746</name>
</gene>
<dbReference type="InterPro" id="IPR019845">
    <property type="entry name" value="Squalene/phytoene_synthase_CS"/>
</dbReference>
<keyword evidence="1" id="KW-0808">Transferase</keyword>
<dbReference type="Gene3D" id="1.10.600.10">
    <property type="entry name" value="Farnesyl Diphosphate Synthase"/>
    <property type="match status" value="1"/>
</dbReference>
<dbReference type="SFLD" id="SFLDG01018">
    <property type="entry name" value="Squalene/Phytoene_Synthase_Lik"/>
    <property type="match status" value="1"/>
</dbReference>
<dbReference type="RefSeq" id="WP_006997787.1">
    <property type="nucleotide sequence ID" value="NZ_CH724130.1"/>
</dbReference>
<dbReference type="AlphaFoldDB" id="Q1V0M8"/>
<comment type="caution">
    <text evidence="2">The sequence shown here is derived from an EMBL/GenBank/DDBJ whole genome shotgun (WGS) entry which is preliminary data.</text>
</comment>
<dbReference type="HOGENOM" id="CLU_037269_1_0_5"/>
<dbReference type="PROSITE" id="PS01044">
    <property type="entry name" value="SQUALEN_PHYTOEN_SYN_1"/>
    <property type="match status" value="1"/>
</dbReference>
<evidence type="ECO:0000313" key="3">
    <source>
        <dbReference type="Proteomes" id="UP000005306"/>
    </source>
</evidence>
<protein>
    <submittedName>
        <fullName evidence="2">Phytoene synthase</fullName>
    </submittedName>
</protein>
<dbReference type="SFLD" id="SFLDS00005">
    <property type="entry name" value="Isoprenoid_Synthase_Type_I"/>
    <property type="match status" value="1"/>
</dbReference>